<dbReference type="Gene3D" id="3.40.1090.10">
    <property type="entry name" value="Cytosolic phospholipase A2 catalytic domain"/>
    <property type="match status" value="2"/>
</dbReference>
<evidence type="ECO:0000256" key="2">
    <source>
        <dbReference type="ARBA" id="ARBA00022963"/>
    </source>
</evidence>
<protein>
    <submittedName>
        <fullName evidence="6">Patatin family protein</fullName>
    </submittedName>
</protein>
<dbReference type="InterPro" id="IPR037483">
    <property type="entry name" value="YjjU-like"/>
</dbReference>
<feature type="active site" description="Nucleophile" evidence="4">
    <location>
        <position position="47"/>
    </location>
</feature>
<dbReference type="GO" id="GO:0016042">
    <property type="term" value="P:lipid catabolic process"/>
    <property type="evidence" value="ECO:0007669"/>
    <property type="project" value="UniProtKB-UniRule"/>
</dbReference>
<dbReference type="AlphaFoldDB" id="N6VS36"/>
<keyword evidence="2 4" id="KW-0442">Lipid degradation</keyword>
<dbReference type="InterPro" id="IPR002641">
    <property type="entry name" value="PNPLA_dom"/>
</dbReference>
<dbReference type="PANTHER" id="PTHR14226">
    <property type="entry name" value="NEUROPATHY TARGET ESTERASE/SWISS CHEESE D.MELANOGASTER"/>
    <property type="match status" value="1"/>
</dbReference>
<dbReference type="InterPro" id="IPR016035">
    <property type="entry name" value="Acyl_Trfase/lysoPLipase"/>
</dbReference>
<evidence type="ECO:0000313" key="6">
    <source>
        <dbReference type="EMBL" id="ENO13000.1"/>
    </source>
</evidence>
<dbReference type="OrthoDB" id="9802424at2"/>
<keyword evidence="1 4" id="KW-0378">Hydrolase</keyword>
<dbReference type="HOGENOM" id="CLU_048271_0_0_6"/>
<dbReference type="Proteomes" id="UP000013165">
    <property type="component" value="Unassembled WGS sequence"/>
</dbReference>
<dbReference type="CDD" id="cd07208">
    <property type="entry name" value="Pat_hypo_Ecoli_yjju_like"/>
    <property type="match status" value="1"/>
</dbReference>
<comment type="caution">
    <text evidence="4">Lacks conserved residue(s) required for the propagation of feature annotation.</text>
</comment>
<dbReference type="InterPro" id="IPR050301">
    <property type="entry name" value="NTE"/>
</dbReference>
<dbReference type="Pfam" id="PF01734">
    <property type="entry name" value="Patatin"/>
    <property type="match status" value="1"/>
</dbReference>
<feature type="domain" description="PNPLA" evidence="5">
    <location>
        <begin position="13"/>
        <end position="179"/>
    </location>
</feature>
<proteinExistence type="predicted"/>
<sequence length="306" mass="34129">MPPSPEHGSTSALVVEGGAMRGIFAAGVLDAFMAQDYNPFDFTVGVSAGATNLVGYLAGDYGRSYRVITDHACRPDFINWKRFLRGGHLCDVHWLWHQSFNDVRLNFDRYLQQQVPLWVGTTLVRSGEPRYYRIDERNLHDVFTASCSLPVAYRAFPEVEGEPMTDGGMADSIPVKWAYEQGARDITVVLSKPLGFRKKPARFPALMRPLFRQQPALYDVILKRAEDYNRTLDFMTSPPDDCRVNIIAPPPGFPVSRLTTQITKLDQGYRQGISAGNTHLEQTATPVPAAKERIEAHATEPDALAG</sequence>
<dbReference type="EMBL" id="APLQ01000014">
    <property type="protein sequence ID" value="ENO13000.1"/>
    <property type="molecule type" value="Genomic_DNA"/>
</dbReference>
<dbReference type="PATRIC" id="fig|626887.3.peg.3281"/>
<comment type="caution">
    <text evidence="6">The sequence shown here is derived from an EMBL/GenBank/DDBJ whole genome shotgun (WGS) entry which is preliminary data.</text>
</comment>
<gene>
    <name evidence="6" type="ORF">J057_16420</name>
</gene>
<reference evidence="6 7" key="1">
    <citation type="journal article" date="2013" name="Genome Announc.">
        <title>Genome Sequence of the Polycyclic Aromatic Hydrocarbon-Degrading Bacterium Strain Marinobacter nanhaiticus D15-8WT.</title>
        <authorList>
            <person name="Cui Z."/>
            <person name="Gao W."/>
            <person name="Li Q."/>
            <person name="Xu G."/>
            <person name="Zheng L."/>
        </authorList>
    </citation>
    <scope>NUCLEOTIDE SEQUENCE [LARGE SCALE GENOMIC DNA]</scope>
    <source>
        <strain evidence="6 7">D15-8W</strain>
    </source>
</reference>
<keyword evidence="7" id="KW-1185">Reference proteome</keyword>
<keyword evidence="3 4" id="KW-0443">Lipid metabolism</keyword>
<evidence type="ECO:0000256" key="1">
    <source>
        <dbReference type="ARBA" id="ARBA00022801"/>
    </source>
</evidence>
<evidence type="ECO:0000313" key="7">
    <source>
        <dbReference type="Proteomes" id="UP000013165"/>
    </source>
</evidence>
<dbReference type="InterPro" id="IPR045943">
    <property type="entry name" value="DUF6363"/>
</dbReference>
<evidence type="ECO:0000256" key="3">
    <source>
        <dbReference type="ARBA" id="ARBA00023098"/>
    </source>
</evidence>
<dbReference type="RefSeq" id="WP_004581225.1">
    <property type="nucleotide sequence ID" value="NZ_AP028878.1"/>
</dbReference>
<evidence type="ECO:0000256" key="4">
    <source>
        <dbReference type="PROSITE-ProRule" id="PRU01161"/>
    </source>
</evidence>
<dbReference type="eggNOG" id="COG4667">
    <property type="taxonomic scope" value="Bacteria"/>
</dbReference>
<dbReference type="STRING" id="626887.J057_16420"/>
<feature type="short sequence motif" description="DGA/G" evidence="4">
    <location>
        <begin position="166"/>
        <end position="168"/>
    </location>
</feature>
<dbReference type="GO" id="GO:0016787">
    <property type="term" value="F:hydrolase activity"/>
    <property type="evidence" value="ECO:0007669"/>
    <property type="project" value="UniProtKB-UniRule"/>
</dbReference>
<dbReference type="PROSITE" id="PS51635">
    <property type="entry name" value="PNPLA"/>
    <property type="match status" value="1"/>
</dbReference>
<dbReference type="Pfam" id="PF19890">
    <property type="entry name" value="DUF6363"/>
    <property type="match status" value="1"/>
</dbReference>
<dbReference type="SUPFAM" id="SSF52151">
    <property type="entry name" value="FabD/lysophospholipase-like"/>
    <property type="match status" value="1"/>
</dbReference>
<dbReference type="PANTHER" id="PTHR14226:SF25">
    <property type="entry name" value="PHOSPHOESTERASE"/>
    <property type="match status" value="1"/>
</dbReference>
<organism evidence="6 7">
    <name type="scientific">Marinobacter nanhaiticus D15-8W</name>
    <dbReference type="NCBI Taxonomy" id="626887"/>
    <lineage>
        <taxon>Bacteria</taxon>
        <taxon>Pseudomonadati</taxon>
        <taxon>Pseudomonadota</taxon>
        <taxon>Gammaproteobacteria</taxon>
        <taxon>Pseudomonadales</taxon>
        <taxon>Marinobacteraceae</taxon>
        <taxon>Marinobacter</taxon>
    </lineage>
</organism>
<feature type="active site" description="Proton acceptor" evidence="4">
    <location>
        <position position="166"/>
    </location>
</feature>
<evidence type="ECO:0000259" key="5">
    <source>
        <dbReference type="PROSITE" id="PS51635"/>
    </source>
</evidence>
<feature type="short sequence motif" description="GXSXG" evidence="4">
    <location>
        <begin position="45"/>
        <end position="49"/>
    </location>
</feature>
<accession>N6VS36</accession>
<name>N6VS36_9GAMM</name>